<dbReference type="EMBL" id="GL945017">
    <property type="protein sequence ID" value="EGN57872.1"/>
    <property type="molecule type" value="Genomic_DNA"/>
</dbReference>
<evidence type="ECO:0000313" key="3">
    <source>
        <dbReference type="EMBL" id="EGN57872.1"/>
    </source>
</evidence>
<name>F8N7V4_9BACT</name>
<accession>F8N7V4</accession>
<keyword evidence="4" id="KW-1185">Reference proteome</keyword>
<sequence>MGKSKIRFYAKITTPDGREITRRVEEDIPDDLNPHDLDEFMSSFDDYEQHVLKARNGICEEITQAWLEEQAKKGA</sequence>
<dbReference type="EMBL" id="GL945017">
    <property type="protein sequence ID" value="EGN57500.1"/>
    <property type="molecule type" value="Genomic_DNA"/>
</dbReference>
<reference evidence="4" key="1">
    <citation type="journal article" date="2011" name="Stand. Genomic Sci.">
        <title>Non-contiguous finished genome sequence of the opportunistic oral pathogen Prevotella multisaccharivorax type strain (PPPA20).</title>
        <authorList>
            <person name="Pati A."/>
            <person name="Gronow S."/>
            <person name="Lu M."/>
            <person name="Lapidus A."/>
            <person name="Nolan M."/>
            <person name="Lucas S."/>
            <person name="Hammon N."/>
            <person name="Deshpande S."/>
            <person name="Cheng J.F."/>
            <person name="Tapia R."/>
            <person name="Han C."/>
            <person name="Goodwin L."/>
            <person name="Pitluck S."/>
            <person name="Liolios K."/>
            <person name="Pagani I."/>
            <person name="Mavromatis K."/>
            <person name="Mikhailova N."/>
            <person name="Huntemann M."/>
            <person name="Chen A."/>
            <person name="Palaniappan K."/>
            <person name="Land M."/>
            <person name="Hauser L."/>
            <person name="Detter J.C."/>
            <person name="Brambilla E.M."/>
            <person name="Rohde M."/>
            <person name="Goker M."/>
            <person name="Woyke T."/>
            <person name="Bristow J."/>
            <person name="Eisen J.A."/>
            <person name="Markowitz V."/>
            <person name="Hugenholtz P."/>
            <person name="Kyrpides N.C."/>
            <person name="Klenk H.P."/>
            <person name="Ivanova N."/>
        </authorList>
    </citation>
    <scope>NUCLEOTIDE SEQUENCE [LARGE SCALE GENOMIC DNA]</scope>
    <source>
        <strain evidence="4">DSM 17128</strain>
    </source>
</reference>
<dbReference type="HOGENOM" id="CLU_2668029_0_0_10"/>
<evidence type="ECO:0000313" key="1">
    <source>
        <dbReference type="EMBL" id="EGN57343.1"/>
    </source>
</evidence>
<dbReference type="Proteomes" id="UP000002772">
    <property type="component" value="Unassembled WGS sequence"/>
</dbReference>
<dbReference type="AlphaFoldDB" id="F8N7V4"/>
<protein>
    <submittedName>
        <fullName evidence="2">Uncharacterized protein</fullName>
    </submittedName>
</protein>
<reference evidence="2" key="2">
    <citation type="submission" date="2011-05" db="EMBL/GenBank/DDBJ databases">
        <title>The draft genome of Prevotella multisaccharivorax DSM 17128.</title>
        <authorList>
            <consortium name="US DOE Joint Genome Institute (JGI-PGF)"/>
            <person name="Lucas S."/>
            <person name="Copeland A."/>
            <person name="Lapidus A."/>
            <person name="Bruce D."/>
            <person name="Goodwin L."/>
            <person name="Pitluck S."/>
            <person name="Kyrpides N."/>
            <person name="Mavromatis K."/>
            <person name="Ivanova N."/>
            <person name="Mikhailova N."/>
            <person name="Pagani I."/>
            <person name="Zhang X."/>
            <person name="Misra M."/>
            <person name="Detter J.C."/>
            <person name="Tapia R."/>
            <person name="Han C."/>
            <person name="Land M."/>
            <person name="Hauser L."/>
            <person name="Markowitz V."/>
            <person name="Cheng J.-F."/>
            <person name="Hugenholtz P."/>
            <person name="Woyke T."/>
            <person name="Wu D."/>
            <person name="Gronow S."/>
            <person name="Wellnitz S."/>
            <person name="Brambilla E."/>
            <person name="Klenk H.-P."/>
            <person name="Eisen J.A."/>
        </authorList>
    </citation>
    <scope>NUCLEOTIDE SEQUENCE</scope>
    <source>
        <strain evidence="2">DSM 17128</strain>
    </source>
</reference>
<gene>
    <name evidence="1" type="ORF">Premu_1941</name>
    <name evidence="2" type="ORF">Premu_2108</name>
    <name evidence="3" type="ORF">Premu_2511</name>
</gene>
<evidence type="ECO:0000313" key="2">
    <source>
        <dbReference type="EMBL" id="EGN57500.1"/>
    </source>
</evidence>
<proteinExistence type="predicted"/>
<dbReference type="EMBL" id="GL945017">
    <property type="protein sequence ID" value="EGN57343.1"/>
    <property type="molecule type" value="Genomic_DNA"/>
</dbReference>
<dbReference type="RefSeq" id="WP_007574821.1">
    <property type="nucleotide sequence ID" value="NZ_BPTS01000002.1"/>
</dbReference>
<organism evidence="2 4">
    <name type="scientific">Hallella multisaccharivorax DSM 17128</name>
    <dbReference type="NCBI Taxonomy" id="688246"/>
    <lineage>
        <taxon>Bacteria</taxon>
        <taxon>Pseudomonadati</taxon>
        <taxon>Bacteroidota</taxon>
        <taxon>Bacteroidia</taxon>
        <taxon>Bacteroidales</taxon>
        <taxon>Prevotellaceae</taxon>
        <taxon>Hallella</taxon>
    </lineage>
</organism>
<dbReference type="STRING" id="688246.Premu_1941"/>
<evidence type="ECO:0000313" key="4">
    <source>
        <dbReference type="Proteomes" id="UP000002772"/>
    </source>
</evidence>